<protein>
    <submittedName>
        <fullName evidence="2">Uncharacterized protein</fullName>
    </submittedName>
</protein>
<feature type="compositionally biased region" description="Low complexity" evidence="1">
    <location>
        <begin position="26"/>
        <end position="36"/>
    </location>
</feature>
<organism evidence="2 3">
    <name type="scientific">Vanrija albida</name>
    <dbReference type="NCBI Taxonomy" id="181172"/>
    <lineage>
        <taxon>Eukaryota</taxon>
        <taxon>Fungi</taxon>
        <taxon>Dikarya</taxon>
        <taxon>Basidiomycota</taxon>
        <taxon>Agaricomycotina</taxon>
        <taxon>Tremellomycetes</taxon>
        <taxon>Trichosporonales</taxon>
        <taxon>Trichosporonaceae</taxon>
        <taxon>Vanrija</taxon>
    </lineage>
</organism>
<name>A0ABR3QD05_9TREE</name>
<feature type="region of interest" description="Disordered" evidence="1">
    <location>
        <begin position="1"/>
        <end position="36"/>
    </location>
</feature>
<comment type="caution">
    <text evidence="2">The sequence shown here is derived from an EMBL/GenBank/DDBJ whole genome shotgun (WGS) entry which is preliminary data.</text>
</comment>
<gene>
    <name evidence="2" type="ORF">Q8F55_000341</name>
</gene>
<proteinExistence type="predicted"/>
<evidence type="ECO:0000313" key="3">
    <source>
        <dbReference type="Proteomes" id="UP001565368"/>
    </source>
</evidence>
<dbReference type="GeneID" id="95981384"/>
<dbReference type="Proteomes" id="UP001565368">
    <property type="component" value="Unassembled WGS sequence"/>
</dbReference>
<dbReference type="RefSeq" id="XP_069212538.1">
    <property type="nucleotide sequence ID" value="XM_069348994.1"/>
</dbReference>
<reference evidence="2 3" key="1">
    <citation type="submission" date="2023-08" db="EMBL/GenBank/DDBJ databases">
        <title>Annotated Genome Sequence of Vanrija albida AlHP1.</title>
        <authorList>
            <person name="Herzog R."/>
        </authorList>
    </citation>
    <scope>NUCLEOTIDE SEQUENCE [LARGE SCALE GENOMIC DNA]</scope>
    <source>
        <strain evidence="2 3">AlHP1</strain>
    </source>
</reference>
<evidence type="ECO:0000256" key="1">
    <source>
        <dbReference type="SAM" id="MobiDB-lite"/>
    </source>
</evidence>
<accession>A0ABR3QD05</accession>
<sequence length="77" mass="8116">MFAHRHRRSNGSLAPPGFASARGRRPTPAAHPIPATTRPVVVAAPRPVVVAAPVVPAVVVTPATPVVVRRRRLCGLF</sequence>
<dbReference type="EMBL" id="JBBXJM010000001">
    <property type="protein sequence ID" value="KAL1412594.1"/>
    <property type="molecule type" value="Genomic_DNA"/>
</dbReference>
<keyword evidence="3" id="KW-1185">Reference proteome</keyword>
<evidence type="ECO:0000313" key="2">
    <source>
        <dbReference type="EMBL" id="KAL1412594.1"/>
    </source>
</evidence>